<dbReference type="KEGG" id="cim:CIMG_03988"/>
<reference evidence="2" key="2">
    <citation type="journal article" date="2010" name="Genome Res.">
        <title>Population genomic sequencing of Coccidioides fungi reveals recent hybridization and transposon control.</title>
        <authorList>
            <person name="Neafsey D.E."/>
            <person name="Barker B.M."/>
            <person name="Sharpton T.J."/>
            <person name="Stajich J.E."/>
            <person name="Park D.J."/>
            <person name="Whiston E."/>
            <person name="Hung C.-Y."/>
            <person name="McMahan C."/>
            <person name="White J."/>
            <person name="Sykes S."/>
            <person name="Heiman D."/>
            <person name="Young S."/>
            <person name="Zeng Q."/>
            <person name="Abouelleil A."/>
            <person name="Aftuck L."/>
            <person name="Bessette D."/>
            <person name="Brown A."/>
            <person name="FitzGerald M."/>
            <person name="Lui A."/>
            <person name="Macdonald J.P."/>
            <person name="Priest M."/>
            <person name="Orbach M.J."/>
            <person name="Galgiani J.N."/>
            <person name="Kirkland T.N."/>
            <person name="Cole G.T."/>
            <person name="Birren B.W."/>
            <person name="Henn M.R."/>
            <person name="Taylor J.W."/>
            <person name="Rounsley S.D."/>
        </authorList>
    </citation>
    <scope>GENOME REANNOTATION</scope>
    <source>
        <strain evidence="2">RS</strain>
    </source>
</reference>
<keyword evidence="2" id="KW-1185">Reference proteome</keyword>
<dbReference type="Proteomes" id="UP000001261">
    <property type="component" value="Unassembled WGS sequence"/>
</dbReference>
<reference evidence="2" key="1">
    <citation type="journal article" date="2009" name="Genome Res.">
        <title>Comparative genomic analyses of the human fungal pathogens Coccidioides and their relatives.</title>
        <authorList>
            <person name="Sharpton T.J."/>
            <person name="Stajich J.E."/>
            <person name="Rounsley S.D."/>
            <person name="Gardner M.J."/>
            <person name="Wortman J.R."/>
            <person name="Jordar V.S."/>
            <person name="Maiti R."/>
            <person name="Kodira C.D."/>
            <person name="Neafsey D.E."/>
            <person name="Zeng Q."/>
            <person name="Hung C.-Y."/>
            <person name="McMahan C."/>
            <person name="Muszewska A."/>
            <person name="Grynberg M."/>
            <person name="Mandel M.A."/>
            <person name="Kellner E.M."/>
            <person name="Barker B.M."/>
            <person name="Galgiani J.N."/>
            <person name="Orbach M.J."/>
            <person name="Kirkland T.N."/>
            <person name="Cole G.T."/>
            <person name="Henn M.R."/>
            <person name="Birren B.W."/>
            <person name="Taylor J.W."/>
        </authorList>
    </citation>
    <scope>NUCLEOTIDE SEQUENCE [LARGE SCALE GENOMIC DNA]</scope>
    <source>
        <strain evidence="2">RS</strain>
    </source>
</reference>
<dbReference type="RefSeq" id="XP_001244547.2">
    <property type="nucleotide sequence ID" value="XM_001244546.2"/>
</dbReference>
<protein>
    <submittedName>
        <fullName evidence="1">Uncharacterized protein</fullName>
    </submittedName>
</protein>
<dbReference type="EMBL" id="GG704916">
    <property type="protein sequence ID" value="EAS32964.3"/>
    <property type="molecule type" value="Genomic_DNA"/>
</dbReference>
<accession>J3KCJ7</accession>
<sequence length="212" mass="23271">MLTPGNRKGTVLKINFTVRDQLLQQSVAESSKTPSDQRSLRQYVVYAPFSVYMPLSLARCEGVERAIGIDQVRSSGRTVPQSSRWAVTPIKSRSHDVGGQTNRWTQRRSIGAKPRLRVIAIIIRNKKISAFSQLRSNGARIFTRFLRLPSADGGDVHFGYDPLHEPTRLVPSLRSSSVGATAKPGRSKDHRLTCGAGTLLAGCVPVLFACIS</sequence>
<dbReference type="AlphaFoldDB" id="J3KCJ7"/>
<name>J3KCJ7_COCIM</name>
<dbReference type="GeneID" id="4563931"/>
<gene>
    <name evidence="1" type="ORF">CIMG_03988</name>
</gene>
<dbReference type="InParanoid" id="J3KCJ7"/>
<dbReference type="VEuPathDB" id="FungiDB:CIMG_03988"/>
<evidence type="ECO:0000313" key="2">
    <source>
        <dbReference type="Proteomes" id="UP000001261"/>
    </source>
</evidence>
<evidence type="ECO:0000313" key="1">
    <source>
        <dbReference type="EMBL" id="EAS32964.3"/>
    </source>
</evidence>
<proteinExistence type="predicted"/>
<organism evidence="1 2">
    <name type="scientific">Coccidioides immitis (strain RS)</name>
    <name type="common">Valley fever fungus</name>
    <dbReference type="NCBI Taxonomy" id="246410"/>
    <lineage>
        <taxon>Eukaryota</taxon>
        <taxon>Fungi</taxon>
        <taxon>Dikarya</taxon>
        <taxon>Ascomycota</taxon>
        <taxon>Pezizomycotina</taxon>
        <taxon>Eurotiomycetes</taxon>
        <taxon>Eurotiomycetidae</taxon>
        <taxon>Onygenales</taxon>
        <taxon>Onygenaceae</taxon>
        <taxon>Coccidioides</taxon>
    </lineage>
</organism>